<name>A0ACC0CQX5_9PEZI</name>
<comment type="caution">
    <text evidence="1">The sequence shown here is derived from an EMBL/GenBank/DDBJ whole genome shotgun (WGS) entry which is preliminary data.</text>
</comment>
<evidence type="ECO:0000313" key="2">
    <source>
        <dbReference type="Proteomes" id="UP001497680"/>
    </source>
</evidence>
<keyword evidence="2" id="KW-1185">Reference proteome</keyword>
<reference evidence="1 2" key="1">
    <citation type="journal article" date="2022" name="New Phytol.">
        <title>Ecological generalism drives hyperdiversity of secondary metabolite gene clusters in xylarialean endophytes.</title>
        <authorList>
            <person name="Franco M.E.E."/>
            <person name="Wisecaver J.H."/>
            <person name="Arnold A.E."/>
            <person name="Ju Y.M."/>
            <person name="Slot J.C."/>
            <person name="Ahrendt S."/>
            <person name="Moore L.P."/>
            <person name="Eastman K.E."/>
            <person name="Scott K."/>
            <person name="Konkel Z."/>
            <person name="Mondo S.J."/>
            <person name="Kuo A."/>
            <person name="Hayes R.D."/>
            <person name="Haridas S."/>
            <person name="Andreopoulos B."/>
            <person name="Riley R."/>
            <person name="LaButti K."/>
            <person name="Pangilinan J."/>
            <person name="Lipzen A."/>
            <person name="Amirebrahimi M."/>
            <person name="Yan J."/>
            <person name="Adam C."/>
            <person name="Keymanesh K."/>
            <person name="Ng V."/>
            <person name="Louie K."/>
            <person name="Northen T."/>
            <person name="Drula E."/>
            <person name="Henrissat B."/>
            <person name="Hsieh H.M."/>
            <person name="Youens-Clark K."/>
            <person name="Lutzoni F."/>
            <person name="Miadlikowska J."/>
            <person name="Eastwood D.C."/>
            <person name="Hamelin R.C."/>
            <person name="Grigoriev I.V."/>
            <person name="U'Ren J.M."/>
        </authorList>
    </citation>
    <scope>NUCLEOTIDE SEQUENCE [LARGE SCALE GENOMIC DNA]</scope>
    <source>
        <strain evidence="1 2">ER1909</strain>
    </source>
</reference>
<sequence>MYYVAEDRNCLSNHLLQPNAPFTPISHPNPTAVPCLGKTFTLKIDGTAGVGSLWIRLMTSARWYPKDMPDEEKRLILKLDLSILVFGCMSFFTKYLDQQSITNAYVSGMKEELGLYGDQLNYITATFWASYCTFMIPACYFLTHYPANRVLPALEIGWGLSTFGLAWARNIETLYAMRFFTGLFECCSFTGTIYIIGSWYKPREIGRRVALFFIASPLGTMFAGYLQAAAYTNLNQAHGLAGWRWLFIVDAVITLAIAAFGFFVFPDVPSRKKPRFITVDEHTLARKRLVGVVEPPRLQLSRNIFKRVFSRWHWYLFVLQWTLMDQNFLPGAQPFSLYLKAKSNVYSVVQINTIPTIVTAVSIVVAFCCGVVADRTGRFWVPAVAVTFPVLAGMILLVVWDVGESGRLAGFILTGFEAACSPLTMGWASVVMASDAEERAIVTASMNAIGQAITAGTQVVQYPASGAPNFHGGFISVLATTVAQFGTILAILFLSHRDSKHQHIIATTGSEGLVEVGLEI</sequence>
<evidence type="ECO:0000313" key="1">
    <source>
        <dbReference type="EMBL" id="KAI6082804.1"/>
    </source>
</evidence>
<protein>
    <submittedName>
        <fullName evidence="1">MFS general substrate transporter</fullName>
    </submittedName>
</protein>
<gene>
    <name evidence="1" type="ORF">F4821DRAFT_272232</name>
</gene>
<dbReference type="EMBL" id="MU394363">
    <property type="protein sequence ID" value="KAI6082804.1"/>
    <property type="molecule type" value="Genomic_DNA"/>
</dbReference>
<organism evidence="1 2">
    <name type="scientific">Hypoxylon rubiginosum</name>
    <dbReference type="NCBI Taxonomy" id="110542"/>
    <lineage>
        <taxon>Eukaryota</taxon>
        <taxon>Fungi</taxon>
        <taxon>Dikarya</taxon>
        <taxon>Ascomycota</taxon>
        <taxon>Pezizomycotina</taxon>
        <taxon>Sordariomycetes</taxon>
        <taxon>Xylariomycetidae</taxon>
        <taxon>Xylariales</taxon>
        <taxon>Hypoxylaceae</taxon>
        <taxon>Hypoxylon</taxon>
    </lineage>
</organism>
<proteinExistence type="predicted"/>
<dbReference type="Proteomes" id="UP001497680">
    <property type="component" value="Unassembled WGS sequence"/>
</dbReference>
<accession>A0ACC0CQX5</accession>